<dbReference type="GO" id="GO:0019239">
    <property type="term" value="F:deaminase activity"/>
    <property type="evidence" value="ECO:0007669"/>
    <property type="project" value="InterPro"/>
</dbReference>
<evidence type="ECO:0000256" key="2">
    <source>
        <dbReference type="ARBA" id="ARBA00006676"/>
    </source>
</evidence>
<dbReference type="InterPro" id="IPR001365">
    <property type="entry name" value="A_deaminase_dom"/>
</dbReference>
<comment type="similarity">
    <text evidence="2">Belongs to the metallo-dependent hydrolases superfamily. Adenosine and AMP deaminases family.</text>
</comment>
<dbReference type="Proteomes" id="UP000295096">
    <property type="component" value="Unassembled WGS sequence"/>
</dbReference>
<dbReference type="Pfam" id="PF00962">
    <property type="entry name" value="A_deaminase"/>
    <property type="match status" value="1"/>
</dbReference>
<evidence type="ECO:0000259" key="6">
    <source>
        <dbReference type="Pfam" id="PF00962"/>
    </source>
</evidence>
<keyword evidence="3" id="KW-0479">Metal-binding</keyword>
<comment type="cofactor">
    <cofactor evidence="1">
        <name>Zn(2+)</name>
        <dbReference type="ChEBI" id="CHEBI:29105"/>
    </cofactor>
</comment>
<evidence type="ECO:0000256" key="5">
    <source>
        <dbReference type="ARBA" id="ARBA00022833"/>
    </source>
</evidence>
<evidence type="ECO:0000256" key="1">
    <source>
        <dbReference type="ARBA" id="ARBA00001947"/>
    </source>
</evidence>
<evidence type="ECO:0000313" key="8">
    <source>
        <dbReference type="Proteomes" id="UP000295096"/>
    </source>
</evidence>
<dbReference type="AlphaFoldDB" id="A0A4R5Q6B3"/>
<gene>
    <name evidence="7" type="ORF">E2C06_32705</name>
</gene>
<sequence length="64" mass="7458">MTGIEAFVRGLPKTDLHMHLEDSIEPQLMLDLAARNGLKFRWDTAEALHDAYRFQNHERKPQPT</sequence>
<accession>A0A4R5Q6B3</accession>
<dbReference type="Gene3D" id="3.20.20.140">
    <property type="entry name" value="Metal-dependent hydrolases"/>
    <property type="match status" value="1"/>
</dbReference>
<dbReference type="EMBL" id="SMSJ01000123">
    <property type="protein sequence ID" value="TDH58412.1"/>
    <property type="molecule type" value="Genomic_DNA"/>
</dbReference>
<evidence type="ECO:0000256" key="4">
    <source>
        <dbReference type="ARBA" id="ARBA00022801"/>
    </source>
</evidence>
<name>A0A4R5Q6B3_9PROT</name>
<reference evidence="7 8" key="1">
    <citation type="journal article" date="2016" name="J. Microbiol.">
        <title>Dankookia rubra gen. nov., sp. nov., an alphaproteobacterium isolated from sediment of a shallow stream.</title>
        <authorList>
            <person name="Kim W.H."/>
            <person name="Kim D.H."/>
            <person name="Kang K."/>
            <person name="Ahn T.Y."/>
        </authorList>
    </citation>
    <scope>NUCLEOTIDE SEQUENCE [LARGE SCALE GENOMIC DNA]</scope>
    <source>
        <strain evidence="7 8">JCM30602</strain>
    </source>
</reference>
<evidence type="ECO:0000256" key="3">
    <source>
        <dbReference type="ARBA" id="ARBA00022723"/>
    </source>
</evidence>
<dbReference type="InterPro" id="IPR032466">
    <property type="entry name" value="Metal_Hydrolase"/>
</dbReference>
<dbReference type="InterPro" id="IPR006330">
    <property type="entry name" value="Ado/ade_deaminase"/>
</dbReference>
<dbReference type="RefSeq" id="WP_133292752.1">
    <property type="nucleotide sequence ID" value="NZ_SMSJ01000123.1"/>
</dbReference>
<dbReference type="GO" id="GO:0046872">
    <property type="term" value="F:metal ion binding"/>
    <property type="evidence" value="ECO:0007669"/>
    <property type="project" value="UniProtKB-KW"/>
</dbReference>
<keyword evidence="5" id="KW-0862">Zinc</keyword>
<keyword evidence="4" id="KW-0378">Hydrolase</keyword>
<protein>
    <recommendedName>
        <fullName evidence="6">Adenosine deaminase domain-containing protein</fullName>
    </recommendedName>
</protein>
<feature type="domain" description="Adenosine deaminase" evidence="6">
    <location>
        <begin position="12"/>
        <end position="59"/>
    </location>
</feature>
<dbReference type="PANTHER" id="PTHR43114">
    <property type="entry name" value="ADENINE DEAMINASE"/>
    <property type="match status" value="1"/>
</dbReference>
<dbReference type="PANTHER" id="PTHR43114:SF6">
    <property type="entry name" value="ADENINE DEAMINASE"/>
    <property type="match status" value="1"/>
</dbReference>
<keyword evidence="8" id="KW-1185">Reference proteome</keyword>
<dbReference type="GO" id="GO:0016814">
    <property type="term" value="F:hydrolase activity, acting on carbon-nitrogen (but not peptide) bonds, in cyclic amidines"/>
    <property type="evidence" value="ECO:0007669"/>
    <property type="project" value="UniProtKB-ARBA"/>
</dbReference>
<organism evidence="7 8">
    <name type="scientific">Dankookia rubra</name>
    <dbReference type="NCBI Taxonomy" id="1442381"/>
    <lineage>
        <taxon>Bacteria</taxon>
        <taxon>Pseudomonadati</taxon>
        <taxon>Pseudomonadota</taxon>
        <taxon>Alphaproteobacteria</taxon>
        <taxon>Acetobacterales</taxon>
        <taxon>Roseomonadaceae</taxon>
        <taxon>Dankookia</taxon>
    </lineage>
</organism>
<proteinExistence type="inferred from homology"/>
<comment type="caution">
    <text evidence="7">The sequence shown here is derived from an EMBL/GenBank/DDBJ whole genome shotgun (WGS) entry which is preliminary data.</text>
</comment>
<dbReference type="OrthoDB" id="105475at2"/>
<dbReference type="SUPFAM" id="SSF51556">
    <property type="entry name" value="Metallo-dependent hydrolases"/>
    <property type="match status" value="1"/>
</dbReference>
<evidence type="ECO:0000313" key="7">
    <source>
        <dbReference type="EMBL" id="TDH58412.1"/>
    </source>
</evidence>